<comment type="caution">
    <text evidence="2">The sequence shown here is derived from an EMBL/GenBank/DDBJ whole genome shotgun (WGS) entry which is preliminary data.</text>
</comment>
<organism evidence="2 3">
    <name type="scientific">Sinanodonta woodiana</name>
    <name type="common">Chinese pond mussel</name>
    <name type="synonym">Anodonta woodiana</name>
    <dbReference type="NCBI Taxonomy" id="1069815"/>
    <lineage>
        <taxon>Eukaryota</taxon>
        <taxon>Metazoa</taxon>
        <taxon>Spiralia</taxon>
        <taxon>Lophotrochozoa</taxon>
        <taxon>Mollusca</taxon>
        <taxon>Bivalvia</taxon>
        <taxon>Autobranchia</taxon>
        <taxon>Heteroconchia</taxon>
        <taxon>Palaeoheterodonta</taxon>
        <taxon>Unionida</taxon>
        <taxon>Unionoidea</taxon>
        <taxon>Unionidae</taxon>
        <taxon>Unioninae</taxon>
        <taxon>Sinanodonta</taxon>
    </lineage>
</organism>
<dbReference type="Proteomes" id="UP001634394">
    <property type="component" value="Unassembled WGS sequence"/>
</dbReference>
<dbReference type="SMART" id="SM00034">
    <property type="entry name" value="CLECT"/>
    <property type="match status" value="1"/>
</dbReference>
<dbReference type="InterPro" id="IPR016187">
    <property type="entry name" value="CTDL_fold"/>
</dbReference>
<name>A0ABD3WFF3_SINWO</name>
<dbReference type="InterPro" id="IPR001304">
    <property type="entry name" value="C-type_lectin-like"/>
</dbReference>
<reference evidence="2 3" key="1">
    <citation type="submission" date="2024-11" db="EMBL/GenBank/DDBJ databases">
        <title>Chromosome-level genome assembly of the freshwater bivalve Anodonta woodiana.</title>
        <authorList>
            <person name="Chen X."/>
        </authorList>
    </citation>
    <scope>NUCLEOTIDE SEQUENCE [LARGE SCALE GENOMIC DNA]</scope>
    <source>
        <strain evidence="2">MN2024</strain>
        <tissue evidence="2">Gills</tissue>
    </source>
</reference>
<dbReference type="CDD" id="cd00037">
    <property type="entry name" value="CLECT"/>
    <property type="match status" value="1"/>
</dbReference>
<gene>
    <name evidence="2" type="ORF">ACJMK2_039487</name>
</gene>
<keyword evidence="3" id="KW-1185">Reference proteome</keyword>
<proteinExistence type="predicted"/>
<evidence type="ECO:0000259" key="1">
    <source>
        <dbReference type="PROSITE" id="PS50041"/>
    </source>
</evidence>
<dbReference type="Pfam" id="PF00059">
    <property type="entry name" value="Lectin_C"/>
    <property type="match status" value="1"/>
</dbReference>
<dbReference type="Gene3D" id="3.10.100.10">
    <property type="entry name" value="Mannose-Binding Protein A, subunit A"/>
    <property type="match status" value="1"/>
</dbReference>
<accession>A0ABD3WFF3</accession>
<dbReference type="PROSITE" id="PS50041">
    <property type="entry name" value="C_TYPE_LECTIN_2"/>
    <property type="match status" value="1"/>
</dbReference>
<evidence type="ECO:0000313" key="2">
    <source>
        <dbReference type="EMBL" id="KAL3871493.1"/>
    </source>
</evidence>
<dbReference type="InterPro" id="IPR016186">
    <property type="entry name" value="C-type_lectin-like/link_sf"/>
</dbReference>
<feature type="domain" description="C-type lectin" evidence="1">
    <location>
        <begin position="20"/>
        <end position="140"/>
    </location>
</feature>
<dbReference type="EMBL" id="JBJQND010000007">
    <property type="protein sequence ID" value="KAL3871493.1"/>
    <property type="molecule type" value="Genomic_DNA"/>
</dbReference>
<dbReference type="AlphaFoldDB" id="A0ABD3WFF3"/>
<dbReference type="SUPFAM" id="SSF56436">
    <property type="entry name" value="C-type lectin-like"/>
    <property type="match status" value="1"/>
</dbReference>
<sequence length="145" mass="16632">MFSNFNSECSSEYTLYSTKCGEFCYRFDNKNCISWTAARTTCQGEGGELLEPDVCTYPFFHGLVRENRGTCADTWIGGFRDLPMLNYTTVRGNPLPDNFQWWGSNQPSKRNTQACVEMTPGRGFLMNDDECADLNGYICQKYFKH</sequence>
<evidence type="ECO:0000313" key="3">
    <source>
        <dbReference type="Proteomes" id="UP001634394"/>
    </source>
</evidence>
<protein>
    <recommendedName>
        <fullName evidence="1">C-type lectin domain-containing protein</fullName>
    </recommendedName>
</protein>